<dbReference type="CDD" id="cd07812">
    <property type="entry name" value="SRPBCC"/>
    <property type="match status" value="1"/>
</dbReference>
<evidence type="ECO:0000313" key="2">
    <source>
        <dbReference type="Proteomes" id="UP000006304"/>
    </source>
</evidence>
<dbReference type="KEGG" id="nbr:O3I_013415"/>
<gene>
    <name evidence="1" type="ORF">O3I_013415</name>
</gene>
<dbReference type="RefSeq" id="WP_014983499.1">
    <property type="nucleotide sequence ID" value="NC_018681.1"/>
</dbReference>
<name>K0EU93_NOCB7</name>
<reference evidence="1 2" key="1">
    <citation type="journal article" date="2012" name="J. Bacteriol.">
        <title>Complete genome sequence of Nocardia brasiliensis HUJEG-1.</title>
        <authorList>
            <person name="Vera-Cabrera L."/>
            <person name="Ortiz-Lopez R."/>
            <person name="Elizondo-Gonzalez R."/>
            <person name="Perez-Maya A.A."/>
            <person name="Ocampo-Candiani J."/>
        </authorList>
    </citation>
    <scope>NUCLEOTIDE SEQUENCE [LARGE SCALE GENOMIC DNA]</scope>
    <source>
        <strain evidence="2">ATCC 700358</strain>
    </source>
</reference>
<dbReference type="Gene3D" id="3.30.530.20">
    <property type="match status" value="1"/>
</dbReference>
<organism evidence="1 2">
    <name type="scientific">Nocardia brasiliensis (strain ATCC 700358 / HUJEG-1)</name>
    <dbReference type="NCBI Taxonomy" id="1133849"/>
    <lineage>
        <taxon>Bacteria</taxon>
        <taxon>Bacillati</taxon>
        <taxon>Actinomycetota</taxon>
        <taxon>Actinomycetes</taxon>
        <taxon>Mycobacteriales</taxon>
        <taxon>Nocardiaceae</taxon>
        <taxon>Nocardia</taxon>
    </lineage>
</organism>
<accession>K0EU93</accession>
<sequence>MVEKLEISRAIAASPDAVYAAVADVTRMGEWSQECYACEWHEGFDGPVVGATFEGHNRNGEREWTTQGKVVEADPGRAFTFECSMRDFHYATWGYRIEGTPTGCRVTEWTEDLRPPEGLEFSKKISGVQDRTARNRETISGTLERLAAALEN</sequence>
<dbReference type="Pfam" id="PF10604">
    <property type="entry name" value="Polyketide_cyc2"/>
    <property type="match status" value="1"/>
</dbReference>
<proteinExistence type="predicted"/>
<dbReference type="STRING" id="1133849.O3I_013415"/>
<dbReference type="InterPro" id="IPR019587">
    <property type="entry name" value="Polyketide_cyclase/dehydratase"/>
</dbReference>
<dbReference type="InterPro" id="IPR023393">
    <property type="entry name" value="START-like_dom_sf"/>
</dbReference>
<protein>
    <recommendedName>
        <fullName evidence="3">SRPBCC family protein</fullName>
    </recommendedName>
</protein>
<dbReference type="eggNOG" id="COG3832">
    <property type="taxonomic scope" value="Bacteria"/>
</dbReference>
<dbReference type="Proteomes" id="UP000006304">
    <property type="component" value="Chromosome"/>
</dbReference>
<keyword evidence="2" id="KW-1185">Reference proteome</keyword>
<evidence type="ECO:0000313" key="1">
    <source>
        <dbReference type="EMBL" id="AFU00644.1"/>
    </source>
</evidence>
<evidence type="ECO:0008006" key="3">
    <source>
        <dbReference type="Google" id="ProtNLM"/>
    </source>
</evidence>
<dbReference type="HOGENOM" id="CLU_106514_2_0_11"/>
<dbReference type="SUPFAM" id="SSF55961">
    <property type="entry name" value="Bet v1-like"/>
    <property type="match status" value="1"/>
</dbReference>
<dbReference type="AlphaFoldDB" id="K0EU93"/>
<dbReference type="EMBL" id="CP003876">
    <property type="protein sequence ID" value="AFU00644.1"/>
    <property type="molecule type" value="Genomic_DNA"/>
</dbReference>